<evidence type="ECO:0000256" key="1">
    <source>
        <dbReference type="SAM" id="MobiDB-lite"/>
    </source>
</evidence>
<comment type="caution">
    <text evidence="2">The sequence shown here is derived from an EMBL/GenBank/DDBJ whole genome shotgun (WGS) entry which is preliminary data.</text>
</comment>
<proteinExistence type="predicted"/>
<keyword evidence="3" id="KW-1185">Reference proteome</keyword>
<reference evidence="2 3" key="1">
    <citation type="journal article" date="2022" name="Front. Cell. Infect. Microbiol.">
        <title>The Genomes of Two Strains of Taenia crassiceps the Animal Model for the Study of Human Cysticercosis.</title>
        <authorList>
            <person name="Bobes R.J."/>
            <person name="Estrada K."/>
            <person name="Rios-Valencia D.G."/>
            <person name="Calderon-Gallegos A."/>
            <person name="de la Torre P."/>
            <person name="Carrero J.C."/>
            <person name="Sanchez-Flores A."/>
            <person name="Laclette J.P."/>
        </authorList>
    </citation>
    <scope>NUCLEOTIDE SEQUENCE [LARGE SCALE GENOMIC DNA]</scope>
    <source>
        <strain evidence="2">WFUcys</strain>
    </source>
</reference>
<accession>A0ABR4QHW0</accession>
<name>A0ABR4QHW0_9CEST</name>
<gene>
    <name evidence="2" type="ORF">TcWFU_007637</name>
</gene>
<sequence>MRRGKREKYRDTDDGRTPGRATQRCFVCLHRLAVVADKGGCGTGEEEEEGDAGWQHLTMHPSSNHSLRDLVSVRRLVIDRELKYRPTSISPPVIAASNHQKERRNNCKFGLVLFQVLARKKGAERKDARDKAKRANEVMLLSIKEEKKETQKHTSPLSPPPPSRTSINDGEGKTRQEGAEEGLEECYLMAAAKRLL</sequence>
<feature type="region of interest" description="Disordered" evidence="1">
    <location>
        <begin position="142"/>
        <end position="183"/>
    </location>
</feature>
<organism evidence="2 3">
    <name type="scientific">Taenia crassiceps</name>
    <dbReference type="NCBI Taxonomy" id="6207"/>
    <lineage>
        <taxon>Eukaryota</taxon>
        <taxon>Metazoa</taxon>
        <taxon>Spiralia</taxon>
        <taxon>Lophotrochozoa</taxon>
        <taxon>Platyhelminthes</taxon>
        <taxon>Cestoda</taxon>
        <taxon>Eucestoda</taxon>
        <taxon>Cyclophyllidea</taxon>
        <taxon>Taeniidae</taxon>
        <taxon>Taenia</taxon>
    </lineage>
</organism>
<feature type="compositionally biased region" description="Basic and acidic residues" evidence="1">
    <location>
        <begin position="143"/>
        <end position="152"/>
    </location>
</feature>
<evidence type="ECO:0000313" key="3">
    <source>
        <dbReference type="Proteomes" id="UP001651158"/>
    </source>
</evidence>
<evidence type="ECO:0000313" key="2">
    <source>
        <dbReference type="EMBL" id="KAL5109234.1"/>
    </source>
</evidence>
<protein>
    <submittedName>
        <fullName evidence="2">Uncharacterized protein</fullName>
    </submittedName>
</protein>
<dbReference type="EMBL" id="JAKROA010000003">
    <property type="protein sequence ID" value="KAL5109234.1"/>
    <property type="molecule type" value="Genomic_DNA"/>
</dbReference>
<dbReference type="Proteomes" id="UP001651158">
    <property type="component" value="Unassembled WGS sequence"/>
</dbReference>